<sequence length="81" mass="8363">MTDPPKLSHKFNDSVPVITAGTVLWVVAAVVAVLVTGAFGEAFWTCVAGIGVGLFGASVFTWQRAAARRGSRLAQSGVDDG</sequence>
<dbReference type="Pfam" id="PF10745">
    <property type="entry name" value="DUF2530"/>
    <property type="match status" value="1"/>
</dbReference>
<gene>
    <name evidence="2" type="ORF">EV378_2790</name>
</gene>
<dbReference type="EMBL" id="SMFZ01000001">
    <property type="protein sequence ID" value="TCK26944.1"/>
    <property type="molecule type" value="Genomic_DNA"/>
</dbReference>
<protein>
    <submittedName>
        <fullName evidence="2">Uncharacterized protein DUF2530</fullName>
    </submittedName>
</protein>
<evidence type="ECO:0000313" key="3">
    <source>
        <dbReference type="Proteomes" id="UP000295560"/>
    </source>
</evidence>
<keyword evidence="1" id="KW-0472">Membrane</keyword>
<keyword evidence="1" id="KW-1133">Transmembrane helix</keyword>
<dbReference type="InterPro" id="IPR019681">
    <property type="entry name" value="DUF2530"/>
</dbReference>
<evidence type="ECO:0000313" key="2">
    <source>
        <dbReference type="EMBL" id="TCK26944.1"/>
    </source>
</evidence>
<keyword evidence="3" id="KW-1185">Reference proteome</keyword>
<name>A0A4R1HW20_PSEEN</name>
<comment type="caution">
    <text evidence="2">The sequence shown here is derived from an EMBL/GenBank/DDBJ whole genome shotgun (WGS) entry which is preliminary data.</text>
</comment>
<organism evidence="2 3">
    <name type="scientific">Pseudonocardia endophytica</name>
    <dbReference type="NCBI Taxonomy" id="401976"/>
    <lineage>
        <taxon>Bacteria</taxon>
        <taxon>Bacillati</taxon>
        <taxon>Actinomycetota</taxon>
        <taxon>Actinomycetes</taxon>
        <taxon>Pseudonocardiales</taxon>
        <taxon>Pseudonocardiaceae</taxon>
        <taxon>Pseudonocardia</taxon>
    </lineage>
</organism>
<feature type="transmembrane region" description="Helical" evidence="1">
    <location>
        <begin position="42"/>
        <end position="62"/>
    </location>
</feature>
<accession>A0A4R1HW20</accession>
<dbReference type="Proteomes" id="UP000295560">
    <property type="component" value="Unassembled WGS sequence"/>
</dbReference>
<proteinExistence type="predicted"/>
<keyword evidence="1" id="KW-0812">Transmembrane</keyword>
<dbReference type="RefSeq" id="WP_243653447.1">
    <property type="nucleotide sequence ID" value="NZ_SMFZ01000001.1"/>
</dbReference>
<dbReference type="AlphaFoldDB" id="A0A4R1HW20"/>
<feature type="transmembrane region" description="Helical" evidence="1">
    <location>
        <begin position="15"/>
        <end position="36"/>
    </location>
</feature>
<evidence type="ECO:0000256" key="1">
    <source>
        <dbReference type="SAM" id="Phobius"/>
    </source>
</evidence>
<reference evidence="2 3" key="1">
    <citation type="submission" date="2019-03" db="EMBL/GenBank/DDBJ databases">
        <title>Sequencing the genomes of 1000 actinobacteria strains.</title>
        <authorList>
            <person name="Klenk H.-P."/>
        </authorList>
    </citation>
    <scope>NUCLEOTIDE SEQUENCE [LARGE SCALE GENOMIC DNA]</scope>
    <source>
        <strain evidence="2 3">DSM 44969</strain>
    </source>
</reference>